<evidence type="ECO:0000256" key="5">
    <source>
        <dbReference type="ARBA" id="ARBA00023136"/>
    </source>
</evidence>
<accession>C5LE54</accession>
<gene>
    <name evidence="9" type="ORF">Pmar_PMAR023135</name>
</gene>
<dbReference type="PANTHER" id="PTHR11654">
    <property type="entry name" value="OLIGOPEPTIDE TRANSPORTER-RELATED"/>
    <property type="match status" value="1"/>
</dbReference>
<dbReference type="InterPro" id="IPR036259">
    <property type="entry name" value="MFS_trans_sf"/>
</dbReference>
<keyword evidence="5 8" id="KW-0472">Membrane</keyword>
<protein>
    <submittedName>
        <fullName evidence="9">Inner membrane transporter, putative</fullName>
    </submittedName>
</protein>
<dbReference type="Pfam" id="PF00854">
    <property type="entry name" value="PTR2"/>
    <property type="match status" value="1"/>
</dbReference>
<keyword evidence="4 8" id="KW-1133">Transmembrane helix</keyword>
<feature type="transmembrane region" description="Helical" evidence="8">
    <location>
        <begin position="318"/>
        <end position="335"/>
    </location>
</feature>
<keyword evidence="3 6" id="KW-0812">Transmembrane</keyword>
<evidence type="ECO:0000256" key="1">
    <source>
        <dbReference type="ARBA" id="ARBA00004141"/>
    </source>
</evidence>
<dbReference type="GO" id="GO:0016020">
    <property type="term" value="C:membrane"/>
    <property type="evidence" value="ECO:0007669"/>
    <property type="project" value="UniProtKB-SubCell"/>
</dbReference>
<dbReference type="InterPro" id="IPR018456">
    <property type="entry name" value="PTR2_symporter_CS"/>
</dbReference>
<dbReference type="InParanoid" id="C5LE54"/>
<evidence type="ECO:0000313" key="9">
    <source>
        <dbReference type="EMBL" id="EER04994.1"/>
    </source>
</evidence>
<sequence length="519" mass="57473">MVKHGRSLSWTDPSGNVYHYYDNPMFKAVVFVLLQELCERLAFYGLTPNLQTFLKEFLGYTDTTANSYISSFNAILYVTPLISASLADTILGVYITILSFSLVYLCGFVLLTISSIPSVHQPWMIHTSLLVLIPLGGGGIKSCVNIMGAHQFHPEIHKSLITRYYTYFYASINLGAIVGGIVTPILLQEISFTASFLFPTIFFIIATIIFVGGGLMGRYVRPKPQGSAVIQIMKVGVASILKCSLEKNKESNGGKFKDGFIEDVKALLRLIPLFSLIIPFVMAYNNMTTAFLTQAQKMDRNTLGWQIPPAMMQNVDPIAVVVMSLVVDGVVYRLLRKHNKMPPVLGRFCIGCCWGALSLLCALIVELVIKSRPVFTVSIWAQVPQFWFIATGEIFLISTSYEIAFTHSPSSLKAVASAVNLCFFAISSALSAVLFDLAEPWLPNFLPDNPTRESVAGAHYDYYYLVLIGLCLFGAIASLSLLPYFNKVARKNAERQAEADKEREEEARIASSEEVVDSQ</sequence>
<evidence type="ECO:0000256" key="4">
    <source>
        <dbReference type="ARBA" id="ARBA00022989"/>
    </source>
</evidence>
<dbReference type="Proteomes" id="UP000007800">
    <property type="component" value="Unassembled WGS sequence"/>
</dbReference>
<comment type="similarity">
    <text evidence="2 6">Belongs to the major facilitator superfamily. Proton-dependent oligopeptide transporter (POT/PTR) (TC 2.A.17) family.</text>
</comment>
<organism evidence="10">
    <name type="scientific">Perkinsus marinus (strain ATCC 50983 / TXsc)</name>
    <dbReference type="NCBI Taxonomy" id="423536"/>
    <lineage>
        <taxon>Eukaryota</taxon>
        <taxon>Sar</taxon>
        <taxon>Alveolata</taxon>
        <taxon>Perkinsozoa</taxon>
        <taxon>Perkinsea</taxon>
        <taxon>Perkinsida</taxon>
        <taxon>Perkinsidae</taxon>
        <taxon>Perkinsus</taxon>
    </lineage>
</organism>
<dbReference type="RefSeq" id="XP_002773178.1">
    <property type="nucleotide sequence ID" value="XM_002773132.1"/>
</dbReference>
<dbReference type="SUPFAM" id="SSF103473">
    <property type="entry name" value="MFS general substrate transporter"/>
    <property type="match status" value="1"/>
</dbReference>
<feature type="transmembrane region" description="Helical" evidence="8">
    <location>
        <begin position="266"/>
        <end position="284"/>
    </location>
</feature>
<dbReference type="GO" id="GO:0022857">
    <property type="term" value="F:transmembrane transporter activity"/>
    <property type="evidence" value="ECO:0007669"/>
    <property type="project" value="InterPro"/>
</dbReference>
<dbReference type="InterPro" id="IPR000109">
    <property type="entry name" value="POT_fam"/>
</dbReference>
<dbReference type="GO" id="GO:0006857">
    <property type="term" value="P:oligopeptide transport"/>
    <property type="evidence" value="ECO:0007669"/>
    <property type="project" value="InterPro"/>
</dbReference>
<dbReference type="EMBL" id="GG681113">
    <property type="protein sequence ID" value="EER04994.1"/>
    <property type="molecule type" value="Genomic_DNA"/>
</dbReference>
<feature type="transmembrane region" description="Helical" evidence="8">
    <location>
        <begin position="462"/>
        <end position="485"/>
    </location>
</feature>
<proteinExistence type="inferred from homology"/>
<reference evidence="9 10" key="1">
    <citation type="submission" date="2008-07" db="EMBL/GenBank/DDBJ databases">
        <authorList>
            <person name="El-Sayed N."/>
            <person name="Caler E."/>
            <person name="Inman J."/>
            <person name="Amedeo P."/>
            <person name="Hass B."/>
            <person name="Wortman J."/>
        </authorList>
    </citation>
    <scope>NUCLEOTIDE SEQUENCE [LARGE SCALE GENOMIC DNA]</scope>
    <source>
        <strain evidence="10">ATCC 50983 / TXsc</strain>
    </source>
</reference>
<dbReference type="Gene3D" id="1.20.1250.20">
    <property type="entry name" value="MFS general substrate transporter like domains"/>
    <property type="match status" value="1"/>
</dbReference>
<dbReference type="PROSITE" id="PS01023">
    <property type="entry name" value="PTR2_2"/>
    <property type="match status" value="1"/>
</dbReference>
<dbReference type="OMA" id="TVNLCFI"/>
<feature type="transmembrane region" description="Helical" evidence="8">
    <location>
        <begin position="123"/>
        <end position="147"/>
    </location>
</feature>
<keyword evidence="6" id="KW-0813">Transport</keyword>
<dbReference type="OrthoDB" id="415563at2759"/>
<feature type="transmembrane region" description="Helical" evidence="8">
    <location>
        <begin position="90"/>
        <end position="111"/>
    </location>
</feature>
<evidence type="ECO:0000313" key="10">
    <source>
        <dbReference type="Proteomes" id="UP000007800"/>
    </source>
</evidence>
<feature type="region of interest" description="Disordered" evidence="7">
    <location>
        <begin position="495"/>
        <end position="519"/>
    </location>
</feature>
<dbReference type="AlphaFoldDB" id="C5LE54"/>
<evidence type="ECO:0000256" key="7">
    <source>
        <dbReference type="SAM" id="MobiDB-lite"/>
    </source>
</evidence>
<dbReference type="GeneID" id="9050524"/>
<feature type="transmembrane region" description="Helical" evidence="8">
    <location>
        <begin position="418"/>
        <end position="442"/>
    </location>
</feature>
<evidence type="ECO:0000256" key="3">
    <source>
        <dbReference type="ARBA" id="ARBA00022692"/>
    </source>
</evidence>
<feature type="transmembrane region" description="Helical" evidence="8">
    <location>
        <begin position="385"/>
        <end position="406"/>
    </location>
</feature>
<feature type="transmembrane region" description="Helical" evidence="8">
    <location>
        <begin position="167"/>
        <end position="187"/>
    </location>
</feature>
<feature type="compositionally biased region" description="Basic and acidic residues" evidence="7">
    <location>
        <begin position="495"/>
        <end position="508"/>
    </location>
</feature>
<name>C5LE54_PERM5</name>
<evidence type="ECO:0000256" key="8">
    <source>
        <dbReference type="SAM" id="Phobius"/>
    </source>
</evidence>
<evidence type="ECO:0000256" key="6">
    <source>
        <dbReference type="RuleBase" id="RU003755"/>
    </source>
</evidence>
<evidence type="ECO:0000256" key="2">
    <source>
        <dbReference type="ARBA" id="ARBA00005982"/>
    </source>
</evidence>
<comment type="subcellular location">
    <subcellularLocation>
        <location evidence="1 6">Membrane</location>
        <topology evidence="1 6">Multi-pass membrane protein</topology>
    </subcellularLocation>
</comment>
<feature type="transmembrane region" description="Helical" evidence="8">
    <location>
        <begin position="194"/>
        <end position="216"/>
    </location>
</feature>
<keyword evidence="10" id="KW-1185">Reference proteome</keyword>
<feature type="transmembrane region" description="Helical" evidence="8">
    <location>
        <begin position="344"/>
        <end position="365"/>
    </location>
</feature>